<evidence type="ECO:0000313" key="6">
    <source>
        <dbReference type="EMBL" id="KAH7437526.1"/>
    </source>
</evidence>
<dbReference type="FunFam" id="3.40.50.2000:FF:000056">
    <property type="entry name" value="Glycosyltransferase"/>
    <property type="match status" value="1"/>
</dbReference>
<dbReference type="InterPro" id="IPR058980">
    <property type="entry name" value="Glyco_transf_N"/>
</dbReference>
<dbReference type="Pfam" id="PF00201">
    <property type="entry name" value="UDPGT"/>
    <property type="match status" value="1"/>
</dbReference>
<evidence type="ECO:0000256" key="1">
    <source>
        <dbReference type="ARBA" id="ARBA00009995"/>
    </source>
</evidence>
<evidence type="ECO:0000256" key="4">
    <source>
        <dbReference type="RuleBase" id="RU362057"/>
    </source>
</evidence>
<dbReference type="EC" id="2.4.1.-" evidence="4"/>
<keyword evidence="2 3" id="KW-0808">Transferase</keyword>
<dbReference type="InterPro" id="IPR002213">
    <property type="entry name" value="UDP_glucos_trans"/>
</dbReference>
<dbReference type="PANTHER" id="PTHR11926">
    <property type="entry name" value="GLUCOSYL/GLUCURONOSYL TRANSFERASES"/>
    <property type="match status" value="1"/>
</dbReference>
<dbReference type="OrthoDB" id="5835829at2759"/>
<dbReference type="CDD" id="cd03784">
    <property type="entry name" value="GT1_Gtf-like"/>
    <property type="match status" value="1"/>
</dbReference>
<organism evidence="6 7">
    <name type="scientific">Ceratopteris richardii</name>
    <name type="common">Triangle waterfern</name>
    <dbReference type="NCBI Taxonomy" id="49495"/>
    <lineage>
        <taxon>Eukaryota</taxon>
        <taxon>Viridiplantae</taxon>
        <taxon>Streptophyta</taxon>
        <taxon>Embryophyta</taxon>
        <taxon>Tracheophyta</taxon>
        <taxon>Polypodiopsida</taxon>
        <taxon>Polypodiidae</taxon>
        <taxon>Polypodiales</taxon>
        <taxon>Pteridineae</taxon>
        <taxon>Pteridaceae</taxon>
        <taxon>Parkerioideae</taxon>
        <taxon>Ceratopteris</taxon>
    </lineage>
</organism>
<dbReference type="InterPro" id="IPR035595">
    <property type="entry name" value="UDP_glycos_trans_CS"/>
</dbReference>
<dbReference type="SUPFAM" id="SSF53756">
    <property type="entry name" value="UDP-Glycosyltransferase/glycogen phosphorylase"/>
    <property type="match status" value="1"/>
</dbReference>
<dbReference type="Pfam" id="PF26168">
    <property type="entry name" value="Glyco_transf_N"/>
    <property type="match status" value="1"/>
</dbReference>
<evidence type="ECO:0000256" key="3">
    <source>
        <dbReference type="RuleBase" id="RU003718"/>
    </source>
</evidence>
<dbReference type="Gene3D" id="3.40.50.2000">
    <property type="entry name" value="Glycogen Phosphorylase B"/>
    <property type="match status" value="2"/>
</dbReference>
<dbReference type="PROSITE" id="PS00375">
    <property type="entry name" value="UDPGT"/>
    <property type="match status" value="1"/>
</dbReference>
<dbReference type="Proteomes" id="UP000825935">
    <property type="component" value="Chromosome 5"/>
</dbReference>
<reference evidence="6" key="1">
    <citation type="submission" date="2021-08" db="EMBL/GenBank/DDBJ databases">
        <title>WGS assembly of Ceratopteris richardii.</title>
        <authorList>
            <person name="Marchant D.B."/>
            <person name="Chen G."/>
            <person name="Jenkins J."/>
            <person name="Shu S."/>
            <person name="Leebens-Mack J."/>
            <person name="Grimwood J."/>
            <person name="Schmutz J."/>
            <person name="Soltis P."/>
            <person name="Soltis D."/>
            <person name="Chen Z.-H."/>
        </authorList>
    </citation>
    <scope>NUCLEOTIDE SEQUENCE</scope>
    <source>
        <strain evidence="6">Whitten #5841</strain>
        <tissue evidence="6">Leaf</tissue>
    </source>
</reference>
<accession>A0A8T2UUE6</accession>
<dbReference type="GO" id="GO:0080044">
    <property type="term" value="F:quercetin 7-O-glucosyltransferase activity"/>
    <property type="evidence" value="ECO:0007669"/>
    <property type="project" value="TreeGrafter"/>
</dbReference>
<keyword evidence="7" id="KW-1185">Reference proteome</keyword>
<feature type="domain" description="Glycosyltransferase N-terminal" evidence="5">
    <location>
        <begin position="7"/>
        <end position="124"/>
    </location>
</feature>
<comment type="caution">
    <text evidence="6">The sequence shown here is derived from an EMBL/GenBank/DDBJ whole genome shotgun (WGS) entry which is preliminary data.</text>
</comment>
<dbReference type="EMBL" id="CM035410">
    <property type="protein sequence ID" value="KAH7437526.1"/>
    <property type="molecule type" value="Genomic_DNA"/>
</dbReference>
<evidence type="ECO:0000256" key="2">
    <source>
        <dbReference type="ARBA" id="ARBA00022679"/>
    </source>
</evidence>
<evidence type="ECO:0000259" key="5">
    <source>
        <dbReference type="Pfam" id="PF26168"/>
    </source>
</evidence>
<dbReference type="PANTHER" id="PTHR11926:SF774">
    <property type="entry name" value="UDP-GLYCOSYLTRANSFERASE 85A1-RELATED"/>
    <property type="match status" value="1"/>
</dbReference>
<sequence>MQPHALLLPYPATGHINPLMQLAVHLATNGILVTFVNTRYNNQRILQSNAGRLPFDLGLPIRLLDIPDGLSELDNRDNDVHNFTQIIANVGSPLEDLIDKISSSGERITCIISDFVAVQTVDVAHKLRIPRVAFWSSNGPVYSCCSHAVHRASEGTFPTNGVVQRDEFISFPGSPSLPGWKLPWMIGDYVVTEGVFKSALEGLQLCLHPNWILSNSVHELDFGAVGAMPPQFSRPLPIGPILPIDVLQMPSTNKISCRASLWHEEDSCLQWLDEQKPQSVLYVSLGSIAILDKEQLKELAVALEASELPILWVLRDDLTGSKGTFLPDDFQDRTRKMIRIISWSPQLLVLAHKAVGGFLTHAGWNSTLEALSMGVPMLVWPHLGDQFLNAELVVGEWGVGLELNLGNKDFIGKNCIESQVRKLMEEHEGEVLRAKAKEIRQQILTAVAEGGSSYNNLQSFVTWVKRQAQIL</sequence>
<evidence type="ECO:0000313" key="7">
    <source>
        <dbReference type="Proteomes" id="UP000825935"/>
    </source>
</evidence>
<gene>
    <name evidence="6" type="ORF">KP509_05G076400</name>
</gene>
<protein>
    <recommendedName>
        <fullName evidence="4">Glycosyltransferase</fullName>
        <ecNumber evidence="4">2.4.1.-</ecNumber>
    </recommendedName>
</protein>
<dbReference type="GO" id="GO:0080043">
    <property type="term" value="F:quercetin 3-O-glucosyltransferase activity"/>
    <property type="evidence" value="ECO:0007669"/>
    <property type="project" value="TreeGrafter"/>
</dbReference>
<comment type="similarity">
    <text evidence="1 3">Belongs to the UDP-glycosyltransferase family.</text>
</comment>
<dbReference type="AlphaFoldDB" id="A0A8T2UUE6"/>
<proteinExistence type="inferred from homology"/>
<keyword evidence="3" id="KW-0328">Glycosyltransferase</keyword>
<name>A0A8T2UUE6_CERRI</name>